<dbReference type="OrthoDB" id="201656at2759"/>
<dbReference type="SUPFAM" id="SSF51735">
    <property type="entry name" value="NAD(P)-binding Rossmann-fold domains"/>
    <property type="match status" value="1"/>
</dbReference>
<dbReference type="HOGENOM" id="CLU_026673_3_3_1"/>
<sequence length="341" mass="35940">MAATMKAWQYTDTTGGLEKNLELTEVARPAEPVGEFEILVEVISASINPADHKVPELGLISRSVIRRPATPGMDFSGRVVSLGAKIDSFSIGETVFGRLAPKQHGSLGQLIVVDTKNEACVALPAGVDVDHAATVGTAGITAYEAIAPNVKSGDKVFINGGSGGTGTFGIQIAKALGCYVTVTCSSGKAQLCKTLGADEIIDYTTTNVAQKLKEAGQVYSLAVDNVGSPPELYKAADDFLLPSGQFVQIGSSVSVESAKSVASRLLLPSFLGGGKRKFSLHVIKPKQDELRQLGRLVVEGKVKPAIDEVFEFEDAPRAFEKLKQGKVAGKIVIHVTNKETS</sequence>
<accession>R8BG03</accession>
<dbReference type="KEGG" id="tmn:UCRPA7_6260"/>
<dbReference type="Pfam" id="PF08240">
    <property type="entry name" value="ADH_N"/>
    <property type="match status" value="1"/>
</dbReference>
<dbReference type="InterPro" id="IPR011032">
    <property type="entry name" value="GroES-like_sf"/>
</dbReference>
<dbReference type="Gene3D" id="3.90.180.10">
    <property type="entry name" value="Medium-chain alcohol dehydrogenases, catalytic domain"/>
    <property type="match status" value="1"/>
</dbReference>
<dbReference type="InterPro" id="IPR020843">
    <property type="entry name" value="ER"/>
</dbReference>
<keyword evidence="3" id="KW-1185">Reference proteome</keyword>
<proteinExistence type="predicted"/>
<dbReference type="InterPro" id="IPR050700">
    <property type="entry name" value="YIM1/Zinc_Alcohol_DH_Fams"/>
</dbReference>
<dbReference type="Gene3D" id="3.40.50.720">
    <property type="entry name" value="NAD(P)-binding Rossmann-like Domain"/>
    <property type="match status" value="1"/>
</dbReference>
<evidence type="ECO:0000259" key="1">
    <source>
        <dbReference type="SMART" id="SM00829"/>
    </source>
</evidence>
<dbReference type="PANTHER" id="PTHR11695:SF294">
    <property type="entry name" value="RETICULON-4-INTERACTING PROTEIN 1, MITOCHONDRIAL"/>
    <property type="match status" value="1"/>
</dbReference>
<evidence type="ECO:0000313" key="3">
    <source>
        <dbReference type="Proteomes" id="UP000014074"/>
    </source>
</evidence>
<dbReference type="SMART" id="SM00829">
    <property type="entry name" value="PKS_ER"/>
    <property type="match status" value="1"/>
</dbReference>
<dbReference type="Proteomes" id="UP000014074">
    <property type="component" value="Unassembled WGS sequence"/>
</dbReference>
<evidence type="ECO:0000313" key="2">
    <source>
        <dbReference type="EMBL" id="EON98217.1"/>
    </source>
</evidence>
<organism evidence="2 3">
    <name type="scientific">Phaeoacremonium minimum (strain UCR-PA7)</name>
    <name type="common">Esca disease fungus</name>
    <name type="synonym">Togninia minima</name>
    <dbReference type="NCBI Taxonomy" id="1286976"/>
    <lineage>
        <taxon>Eukaryota</taxon>
        <taxon>Fungi</taxon>
        <taxon>Dikarya</taxon>
        <taxon>Ascomycota</taxon>
        <taxon>Pezizomycotina</taxon>
        <taxon>Sordariomycetes</taxon>
        <taxon>Sordariomycetidae</taxon>
        <taxon>Togniniales</taxon>
        <taxon>Togniniaceae</taxon>
        <taxon>Phaeoacremonium</taxon>
    </lineage>
</organism>
<dbReference type="PANTHER" id="PTHR11695">
    <property type="entry name" value="ALCOHOL DEHYDROGENASE RELATED"/>
    <property type="match status" value="1"/>
</dbReference>
<dbReference type="GeneID" id="19326898"/>
<dbReference type="CDD" id="cd08267">
    <property type="entry name" value="MDR1"/>
    <property type="match status" value="1"/>
</dbReference>
<dbReference type="EMBL" id="KB933225">
    <property type="protein sequence ID" value="EON98217.1"/>
    <property type="molecule type" value="Genomic_DNA"/>
</dbReference>
<name>R8BG03_PHAM7</name>
<protein>
    <submittedName>
        <fullName evidence="2">Putative zinc alcohol protein</fullName>
    </submittedName>
</protein>
<dbReference type="InterPro" id="IPR036291">
    <property type="entry name" value="NAD(P)-bd_dom_sf"/>
</dbReference>
<dbReference type="InterPro" id="IPR013154">
    <property type="entry name" value="ADH-like_N"/>
</dbReference>
<gene>
    <name evidence="2" type="ORF">UCRPA7_6260</name>
</gene>
<dbReference type="SUPFAM" id="SSF50129">
    <property type="entry name" value="GroES-like"/>
    <property type="match status" value="1"/>
</dbReference>
<dbReference type="AlphaFoldDB" id="R8BG03"/>
<dbReference type="Pfam" id="PF13602">
    <property type="entry name" value="ADH_zinc_N_2"/>
    <property type="match status" value="1"/>
</dbReference>
<reference evidence="3" key="1">
    <citation type="journal article" date="2013" name="Genome Announc.">
        <title>Draft genome sequence of the ascomycete Phaeoacremonium aleophilum strain UCR-PA7, a causal agent of the esca disease complex in grapevines.</title>
        <authorList>
            <person name="Blanco-Ulate B."/>
            <person name="Rolshausen P."/>
            <person name="Cantu D."/>
        </authorList>
    </citation>
    <scope>NUCLEOTIDE SEQUENCE [LARGE SCALE GENOMIC DNA]</scope>
    <source>
        <strain evidence="3">UCR-PA7</strain>
    </source>
</reference>
<dbReference type="eggNOG" id="KOG1198">
    <property type="taxonomic scope" value="Eukaryota"/>
</dbReference>
<feature type="domain" description="Enoyl reductase (ER)" evidence="1">
    <location>
        <begin position="16"/>
        <end position="333"/>
    </location>
</feature>
<dbReference type="GO" id="GO:0005739">
    <property type="term" value="C:mitochondrion"/>
    <property type="evidence" value="ECO:0007669"/>
    <property type="project" value="TreeGrafter"/>
</dbReference>
<dbReference type="GO" id="GO:0016491">
    <property type="term" value="F:oxidoreductase activity"/>
    <property type="evidence" value="ECO:0007669"/>
    <property type="project" value="InterPro"/>
</dbReference>
<dbReference type="RefSeq" id="XP_007916990.1">
    <property type="nucleotide sequence ID" value="XM_007918799.1"/>
</dbReference>